<dbReference type="eggNOG" id="ENOG502RW7R">
    <property type="taxonomic scope" value="Eukaryota"/>
</dbReference>
<feature type="compositionally biased region" description="Basic and acidic residues" evidence="2">
    <location>
        <begin position="684"/>
        <end position="696"/>
    </location>
</feature>
<dbReference type="HOGENOM" id="CLU_396683_0_0_1"/>
<feature type="region of interest" description="Disordered" evidence="2">
    <location>
        <begin position="458"/>
        <end position="696"/>
    </location>
</feature>
<protein>
    <submittedName>
        <fullName evidence="3">Uncharacterized protein</fullName>
    </submittedName>
</protein>
<gene>
    <name evidence="3" type="ORF">GLOTRDRAFT_97257</name>
</gene>
<evidence type="ECO:0000256" key="1">
    <source>
        <dbReference type="SAM" id="Coils"/>
    </source>
</evidence>
<dbReference type="AlphaFoldDB" id="S7PRQ0"/>
<proteinExistence type="predicted"/>
<accession>S7PRQ0</accession>
<evidence type="ECO:0000256" key="2">
    <source>
        <dbReference type="SAM" id="MobiDB-lite"/>
    </source>
</evidence>
<feature type="compositionally biased region" description="Polar residues" evidence="2">
    <location>
        <begin position="506"/>
        <end position="522"/>
    </location>
</feature>
<feature type="compositionally biased region" description="Basic and acidic residues" evidence="2">
    <location>
        <begin position="527"/>
        <end position="573"/>
    </location>
</feature>
<sequence>MSGDSDCEHPSSDSMDSNYGYSNFSSRFPPGRSDNTNAQNHFSCNFSRPPEKPASTEAHLAVHNLTLPRQNPAHTHAAGSRIPAFLSSADPTSTLSSFHSSTQHHTNRMPWEHSILRSPAPIPYTSGLTHLNHLRPTPNSNHSDLAQLGNRNSPTLGNNSLGWLETLDHRTLLEYCQPYSRMHQCLADTRREAEALRIHLEKSKEELAVAKGTIQTLELTYRALLDKSMALRGSNIDTTPPSQASESSILKAHLLLEKPAYDYPTAESYSAAQLACMFWCKSHWLDSTNRPDDKRPPPGPKGKQRRAQGYNVPFRFITQEDGTIIDGFRVQEISRLVWDFLFALRDAGEATLTWDKLGLHKKRALYVTMKNAFKELTYCENDWKAEWVAKEIYECFGRKHVKPWLEAQQKQVDLDVLYKMDDIAGPFLPSGLPSATAGSSQQAASTTMSVVTRLTAPLSGSTSSGTAQDSSLGTSTACDKRKSAPNAGAPKPKPKKRRLLLKNPYDTATTAPAAESSNTNTPLVDDVETHDIDGGDRGQRDSRRIVDETGQRDGESQHEDNDNVRRAFVHADDDNVGGESGHAGSGSGRDESAGAGGEDGGSESAPGNNGEGGQDCDSQEGGESAQQDRSCEDRAAEGGGGSVLQDASEMRCVDRTGGGQQSEGEPGVGGRCPDGPKGKRQRGKLVELPKEVKTGR</sequence>
<feature type="compositionally biased region" description="Gly residues" evidence="2">
    <location>
        <begin position="578"/>
        <end position="587"/>
    </location>
</feature>
<dbReference type="GeneID" id="19309985"/>
<dbReference type="KEGG" id="gtr:GLOTRDRAFT_97257"/>
<dbReference type="Proteomes" id="UP000030669">
    <property type="component" value="Unassembled WGS sequence"/>
</dbReference>
<evidence type="ECO:0000313" key="3">
    <source>
        <dbReference type="EMBL" id="EPQ50058.1"/>
    </source>
</evidence>
<feature type="compositionally biased region" description="Polar residues" evidence="2">
    <location>
        <begin position="12"/>
        <end position="26"/>
    </location>
</feature>
<reference evidence="3 4" key="1">
    <citation type="journal article" date="2012" name="Science">
        <title>The Paleozoic origin of enzymatic lignin decomposition reconstructed from 31 fungal genomes.</title>
        <authorList>
            <person name="Floudas D."/>
            <person name="Binder M."/>
            <person name="Riley R."/>
            <person name="Barry K."/>
            <person name="Blanchette R.A."/>
            <person name="Henrissat B."/>
            <person name="Martinez A.T."/>
            <person name="Otillar R."/>
            <person name="Spatafora J.W."/>
            <person name="Yadav J.S."/>
            <person name="Aerts A."/>
            <person name="Benoit I."/>
            <person name="Boyd A."/>
            <person name="Carlson A."/>
            <person name="Copeland A."/>
            <person name="Coutinho P.M."/>
            <person name="de Vries R.P."/>
            <person name="Ferreira P."/>
            <person name="Findley K."/>
            <person name="Foster B."/>
            <person name="Gaskell J."/>
            <person name="Glotzer D."/>
            <person name="Gorecki P."/>
            <person name="Heitman J."/>
            <person name="Hesse C."/>
            <person name="Hori C."/>
            <person name="Igarashi K."/>
            <person name="Jurgens J.A."/>
            <person name="Kallen N."/>
            <person name="Kersten P."/>
            <person name="Kohler A."/>
            <person name="Kuees U."/>
            <person name="Kumar T.K.A."/>
            <person name="Kuo A."/>
            <person name="LaButti K."/>
            <person name="Larrondo L.F."/>
            <person name="Lindquist E."/>
            <person name="Ling A."/>
            <person name="Lombard V."/>
            <person name="Lucas S."/>
            <person name="Lundell T."/>
            <person name="Martin R."/>
            <person name="McLaughlin D.J."/>
            <person name="Morgenstern I."/>
            <person name="Morin E."/>
            <person name="Murat C."/>
            <person name="Nagy L.G."/>
            <person name="Nolan M."/>
            <person name="Ohm R.A."/>
            <person name="Patyshakuliyeva A."/>
            <person name="Rokas A."/>
            <person name="Ruiz-Duenas F.J."/>
            <person name="Sabat G."/>
            <person name="Salamov A."/>
            <person name="Samejima M."/>
            <person name="Schmutz J."/>
            <person name="Slot J.C."/>
            <person name="St John F."/>
            <person name="Stenlid J."/>
            <person name="Sun H."/>
            <person name="Sun S."/>
            <person name="Syed K."/>
            <person name="Tsang A."/>
            <person name="Wiebenga A."/>
            <person name="Young D."/>
            <person name="Pisabarro A."/>
            <person name="Eastwood D.C."/>
            <person name="Martin F."/>
            <person name="Cullen D."/>
            <person name="Grigoriev I.V."/>
            <person name="Hibbett D.S."/>
        </authorList>
    </citation>
    <scope>NUCLEOTIDE SEQUENCE [LARGE SCALE GENOMIC DNA]</scope>
    <source>
        <strain evidence="3 4">ATCC 11539</strain>
    </source>
</reference>
<dbReference type="OrthoDB" id="3235325at2759"/>
<feature type="compositionally biased region" description="Polar residues" evidence="2">
    <location>
        <begin position="458"/>
        <end position="477"/>
    </location>
</feature>
<feature type="region of interest" description="Disordered" evidence="2">
    <location>
        <begin position="1"/>
        <end position="54"/>
    </location>
</feature>
<evidence type="ECO:0000313" key="4">
    <source>
        <dbReference type="Proteomes" id="UP000030669"/>
    </source>
</evidence>
<feature type="compositionally biased region" description="Polar residues" evidence="2">
    <location>
        <begin position="33"/>
        <end position="46"/>
    </location>
</feature>
<keyword evidence="4" id="KW-1185">Reference proteome</keyword>
<dbReference type="EMBL" id="KB469379">
    <property type="protein sequence ID" value="EPQ50058.1"/>
    <property type="molecule type" value="Genomic_DNA"/>
</dbReference>
<dbReference type="RefSeq" id="XP_007871485.1">
    <property type="nucleotide sequence ID" value="XM_007873294.1"/>
</dbReference>
<feature type="coiled-coil region" evidence="1">
    <location>
        <begin position="186"/>
        <end position="220"/>
    </location>
</feature>
<feature type="non-terminal residue" evidence="3">
    <location>
        <position position="696"/>
    </location>
</feature>
<feature type="compositionally biased region" description="Basic and acidic residues" evidence="2">
    <location>
        <begin position="1"/>
        <end position="11"/>
    </location>
</feature>
<name>S7PRQ0_GLOTA</name>
<organism evidence="3 4">
    <name type="scientific">Gloeophyllum trabeum (strain ATCC 11539 / FP-39264 / Madison 617)</name>
    <name type="common">Brown rot fungus</name>
    <dbReference type="NCBI Taxonomy" id="670483"/>
    <lineage>
        <taxon>Eukaryota</taxon>
        <taxon>Fungi</taxon>
        <taxon>Dikarya</taxon>
        <taxon>Basidiomycota</taxon>
        <taxon>Agaricomycotina</taxon>
        <taxon>Agaricomycetes</taxon>
        <taxon>Gloeophyllales</taxon>
        <taxon>Gloeophyllaceae</taxon>
        <taxon>Gloeophyllum</taxon>
    </lineage>
</organism>
<feature type="compositionally biased region" description="Gly residues" evidence="2">
    <location>
        <begin position="656"/>
        <end position="672"/>
    </location>
</feature>
<keyword evidence="1" id="KW-0175">Coiled coil</keyword>